<feature type="transmembrane region" description="Helical" evidence="1">
    <location>
        <begin position="108"/>
        <end position="125"/>
    </location>
</feature>
<feature type="transmembrane region" description="Helical" evidence="1">
    <location>
        <begin position="324"/>
        <end position="342"/>
    </location>
</feature>
<feature type="transmembrane region" description="Helical" evidence="1">
    <location>
        <begin position="72"/>
        <end position="102"/>
    </location>
</feature>
<evidence type="ECO:0008006" key="4">
    <source>
        <dbReference type="Google" id="ProtNLM"/>
    </source>
</evidence>
<protein>
    <recommendedName>
        <fullName evidence="4">Glycosyltransferase RgtA/B/C/D-like domain-containing protein</fullName>
    </recommendedName>
</protein>
<keyword evidence="1" id="KW-0812">Transmembrane</keyword>
<comment type="caution">
    <text evidence="2">The sequence shown here is derived from an EMBL/GenBank/DDBJ whole genome shotgun (WGS) entry which is preliminary data.</text>
</comment>
<reference evidence="2 3" key="1">
    <citation type="submission" date="2024-03" db="EMBL/GenBank/DDBJ databases">
        <title>Aquirufa genome sequencing.</title>
        <authorList>
            <person name="Pitt A."/>
            <person name="Hahn M.W."/>
        </authorList>
    </citation>
    <scope>NUCLEOTIDE SEQUENCE [LARGE SCALE GENOMIC DNA]</scope>
    <source>
        <strain evidence="2 3">PLAD-142S6K</strain>
    </source>
</reference>
<keyword evidence="1" id="KW-1133">Transmembrane helix</keyword>
<dbReference type="EMBL" id="JBBKYA010000006">
    <property type="protein sequence ID" value="MFD3276939.1"/>
    <property type="molecule type" value="Genomic_DNA"/>
</dbReference>
<feature type="transmembrane region" description="Helical" evidence="1">
    <location>
        <begin position="292"/>
        <end position="312"/>
    </location>
</feature>
<feature type="transmembrane region" description="Helical" evidence="1">
    <location>
        <begin position="137"/>
        <end position="155"/>
    </location>
</feature>
<keyword evidence="3" id="KW-1185">Reference proteome</keyword>
<keyword evidence="1" id="KW-0472">Membrane</keyword>
<organism evidence="2 3">
    <name type="scientific">Aquirufa echingensis</name>
    <dbReference type="NCBI Taxonomy" id="3096516"/>
    <lineage>
        <taxon>Bacteria</taxon>
        <taxon>Pseudomonadati</taxon>
        <taxon>Bacteroidota</taxon>
        <taxon>Cytophagia</taxon>
        <taxon>Cytophagales</taxon>
        <taxon>Flectobacillaceae</taxon>
        <taxon>Aquirufa</taxon>
    </lineage>
</organism>
<evidence type="ECO:0000313" key="3">
    <source>
        <dbReference type="Proteomes" id="UP001598114"/>
    </source>
</evidence>
<evidence type="ECO:0000256" key="1">
    <source>
        <dbReference type="SAM" id="Phobius"/>
    </source>
</evidence>
<feature type="transmembrane region" description="Helical" evidence="1">
    <location>
        <begin position="167"/>
        <end position="194"/>
    </location>
</feature>
<dbReference type="RefSeq" id="WP_377977372.1">
    <property type="nucleotide sequence ID" value="NZ_JBBKYA010000006.1"/>
</dbReference>
<evidence type="ECO:0000313" key="2">
    <source>
        <dbReference type="EMBL" id="MFD3276939.1"/>
    </source>
</evidence>
<proteinExistence type="predicted"/>
<feature type="transmembrane region" description="Helical" evidence="1">
    <location>
        <begin position="253"/>
        <end position="280"/>
    </location>
</feature>
<gene>
    <name evidence="2" type="ORF">SKC38_11935</name>
</gene>
<feature type="transmembrane region" description="Helical" evidence="1">
    <location>
        <begin position="6"/>
        <end position="26"/>
    </location>
</feature>
<dbReference type="Proteomes" id="UP001598114">
    <property type="component" value="Unassembled WGS sequence"/>
</dbReference>
<name>A0ABW6D1U4_9BACT</name>
<feature type="transmembrane region" description="Helical" evidence="1">
    <location>
        <begin position="201"/>
        <end position="219"/>
    </location>
</feature>
<feature type="transmembrane region" description="Helical" evidence="1">
    <location>
        <begin position="349"/>
        <end position="366"/>
    </location>
</feature>
<accession>A0ABW6D1U4</accession>
<sequence>MTNILGFFILCMTNGLFVFFVMDFSLNIPFYDDFDSIGTFILSGNNAFGSRLFHVFDQYAEHRIGYTRMISLLYFSLFGKLNFMHLIWVGLLGLLGIQVLIYSVVQKFRYAFVALSICSLFLLNFQYWENMMSAMTALQNISSPFFSLAALYFLSKGTLKWNRLITYLVVVLTVFTSGNGVLLLPIGLIFIMFSKEGNRQLYLWLLFAFGLLLIYFLNYQKPPVVFGGRSNIGDMLMNPVSLFENFTLFLTSVFHGIGFSFASCFVIGTLIFGYMTWFIYQGVFVLKMKHAAMNWYFLVFIFLLGTAFLVALNRGGGLENMLFSRYKIYSSLVLVFVFLSALEFGKPKAIASVFFILAIYFSYHSLPFVSTLYNHFNELKYAAKTYELNNRSWKGIYPPFTTNFTNAENASRVCQILISKGYYQGDWGLRNSEKQILGKDSIQAVCASFTQKSLTYHTAIDIAVAPMPIDEFSCVQMQSSKNLVLLPLKVNLSPKDLLKRVMGMPIYASSFTVIVPKSNVDHGNYSLSFIQTKNGILTKCKMMDLQVPYFETPQFHN</sequence>